<dbReference type="PANTHER" id="PTHR31321">
    <property type="entry name" value="ACYL-COA THIOESTER HYDROLASE YBHC-RELATED"/>
    <property type="match status" value="1"/>
</dbReference>
<feature type="domain" description="Pectinesterase catalytic" evidence="9">
    <location>
        <begin position="80"/>
        <end position="137"/>
    </location>
</feature>
<comment type="pathway">
    <text evidence="2">Glycan metabolism; pectin degradation; 2-dehydro-3-deoxy-D-gluconate from pectin: step 1/5.</text>
</comment>
<comment type="subcellular location">
    <subcellularLocation>
        <location evidence="1">Secreted</location>
        <location evidence="1">Cell wall</location>
    </subcellularLocation>
</comment>
<evidence type="ECO:0000256" key="6">
    <source>
        <dbReference type="ARBA" id="ARBA00022801"/>
    </source>
</evidence>
<dbReference type="GO" id="GO:0030599">
    <property type="term" value="F:pectinesterase activity"/>
    <property type="evidence" value="ECO:0007669"/>
    <property type="project" value="UniProtKB-EC"/>
</dbReference>
<evidence type="ECO:0000256" key="3">
    <source>
        <dbReference type="ARBA" id="ARBA00008891"/>
    </source>
</evidence>
<keyword evidence="7" id="KW-0063">Aspartyl esterase</keyword>
<evidence type="ECO:0000256" key="2">
    <source>
        <dbReference type="ARBA" id="ARBA00005184"/>
    </source>
</evidence>
<keyword evidence="5" id="KW-0134">Cell wall</keyword>
<evidence type="ECO:0000259" key="9">
    <source>
        <dbReference type="Pfam" id="PF01095"/>
    </source>
</evidence>
<dbReference type="InterPro" id="IPR000070">
    <property type="entry name" value="Pectinesterase_cat"/>
</dbReference>
<dbReference type="InterPro" id="IPR012334">
    <property type="entry name" value="Pectin_lyas_fold"/>
</dbReference>
<dbReference type="Proteomes" id="UP000583929">
    <property type="component" value="Unassembled WGS sequence"/>
</dbReference>
<keyword evidence="8" id="KW-0732">Signal</keyword>
<feature type="signal peptide" evidence="8">
    <location>
        <begin position="1"/>
        <end position="18"/>
    </location>
</feature>
<dbReference type="EC" id="3.1.1.11" evidence="4"/>
<evidence type="ECO:0000256" key="5">
    <source>
        <dbReference type="ARBA" id="ARBA00022512"/>
    </source>
</evidence>
<evidence type="ECO:0000313" key="10">
    <source>
        <dbReference type="EMBL" id="KAF4369935.1"/>
    </source>
</evidence>
<dbReference type="Pfam" id="PF01095">
    <property type="entry name" value="Pectinesterase"/>
    <property type="match status" value="2"/>
</dbReference>
<gene>
    <name evidence="10" type="ORF">G4B88_016096</name>
</gene>
<keyword evidence="6" id="KW-0378">Hydrolase</keyword>
<keyword evidence="11" id="KW-1185">Reference proteome</keyword>
<sequence>MALIKVIMLLFLAGIIMALEVITTSAKQSSIPSEQSKLDDWIDHNMRAYEKDKTDLSETINNKLTLDKALTAAEHAVRVVKVSQDGKGDFNTITDAVNSIPSGNTGRVVVWISGGVYCEHIMIDRTKPFVTLYGDEDNVPNSSPLPKGKLNGEQAVAMRISGDKAAFHNCKFVGFQDTLCDDKGRHFFSDCYG</sequence>
<evidence type="ECO:0000256" key="1">
    <source>
        <dbReference type="ARBA" id="ARBA00004191"/>
    </source>
</evidence>
<keyword evidence="5" id="KW-0964">Secreted</keyword>
<proteinExistence type="inferred from homology"/>
<feature type="chain" id="PRO_5029851354" description="pectinesterase" evidence="8">
    <location>
        <begin position="19"/>
        <end position="193"/>
    </location>
</feature>
<evidence type="ECO:0000256" key="7">
    <source>
        <dbReference type="ARBA" id="ARBA00023085"/>
    </source>
</evidence>
<name>A0A7J6FGZ6_CANSA</name>
<dbReference type="InterPro" id="IPR011050">
    <property type="entry name" value="Pectin_lyase_fold/virulence"/>
</dbReference>
<dbReference type="GO" id="GO:0042545">
    <property type="term" value="P:cell wall modification"/>
    <property type="evidence" value="ECO:0007669"/>
    <property type="project" value="InterPro"/>
</dbReference>
<feature type="domain" description="Pectinesterase catalytic" evidence="9">
    <location>
        <begin position="152"/>
        <end position="191"/>
    </location>
</feature>
<protein>
    <recommendedName>
        <fullName evidence="4">pectinesterase</fullName>
        <ecNumber evidence="4">3.1.1.11</ecNumber>
    </recommendedName>
</protein>
<dbReference type="UniPathway" id="UPA00545">
    <property type="reaction ID" value="UER00823"/>
</dbReference>
<comment type="similarity">
    <text evidence="3">Belongs to the pectinesterase family.</text>
</comment>
<organism evidence="10 11">
    <name type="scientific">Cannabis sativa</name>
    <name type="common">Hemp</name>
    <name type="synonym">Marijuana</name>
    <dbReference type="NCBI Taxonomy" id="3483"/>
    <lineage>
        <taxon>Eukaryota</taxon>
        <taxon>Viridiplantae</taxon>
        <taxon>Streptophyta</taxon>
        <taxon>Embryophyta</taxon>
        <taxon>Tracheophyta</taxon>
        <taxon>Spermatophyta</taxon>
        <taxon>Magnoliopsida</taxon>
        <taxon>eudicotyledons</taxon>
        <taxon>Gunneridae</taxon>
        <taxon>Pentapetalae</taxon>
        <taxon>rosids</taxon>
        <taxon>fabids</taxon>
        <taxon>Rosales</taxon>
        <taxon>Cannabaceae</taxon>
        <taxon>Cannabis</taxon>
    </lineage>
</organism>
<dbReference type="SUPFAM" id="SSF51126">
    <property type="entry name" value="Pectin lyase-like"/>
    <property type="match status" value="1"/>
</dbReference>
<evidence type="ECO:0000256" key="8">
    <source>
        <dbReference type="SAM" id="SignalP"/>
    </source>
</evidence>
<dbReference type="PANTHER" id="PTHR31321:SF126">
    <property type="entry name" value="PECTINESTERASE"/>
    <property type="match status" value="1"/>
</dbReference>
<comment type="caution">
    <text evidence="10">The sequence shown here is derived from an EMBL/GenBank/DDBJ whole genome shotgun (WGS) entry which is preliminary data.</text>
</comment>
<dbReference type="AlphaFoldDB" id="A0A7J6FGZ6"/>
<evidence type="ECO:0000313" key="11">
    <source>
        <dbReference type="Proteomes" id="UP000583929"/>
    </source>
</evidence>
<accession>A0A7J6FGZ6</accession>
<evidence type="ECO:0000256" key="4">
    <source>
        <dbReference type="ARBA" id="ARBA00013229"/>
    </source>
</evidence>
<reference evidence="10 11" key="1">
    <citation type="journal article" date="2020" name="bioRxiv">
        <title>Sequence and annotation of 42 cannabis genomes reveals extensive copy number variation in cannabinoid synthesis and pathogen resistance genes.</title>
        <authorList>
            <person name="Mckernan K.J."/>
            <person name="Helbert Y."/>
            <person name="Kane L.T."/>
            <person name="Ebling H."/>
            <person name="Zhang L."/>
            <person name="Liu B."/>
            <person name="Eaton Z."/>
            <person name="Mclaughlin S."/>
            <person name="Kingan S."/>
            <person name="Baybayan P."/>
            <person name="Concepcion G."/>
            <person name="Jordan M."/>
            <person name="Riva A."/>
            <person name="Barbazuk W."/>
            <person name="Harkins T."/>
        </authorList>
    </citation>
    <scope>NUCLEOTIDE SEQUENCE [LARGE SCALE GENOMIC DNA]</scope>
    <source>
        <strain evidence="11">cv. Jamaican Lion 4</strain>
        <tissue evidence="10">Leaf</tissue>
    </source>
</reference>
<dbReference type="EMBL" id="JAATIQ010000210">
    <property type="protein sequence ID" value="KAF4369935.1"/>
    <property type="molecule type" value="Genomic_DNA"/>
</dbReference>
<dbReference type="GO" id="GO:0045490">
    <property type="term" value="P:pectin catabolic process"/>
    <property type="evidence" value="ECO:0007669"/>
    <property type="project" value="UniProtKB-UniPathway"/>
</dbReference>
<dbReference type="Gene3D" id="2.160.20.10">
    <property type="entry name" value="Single-stranded right-handed beta-helix, Pectin lyase-like"/>
    <property type="match status" value="2"/>
</dbReference>